<evidence type="ECO:0000256" key="10">
    <source>
        <dbReference type="ARBA" id="ARBA00023004"/>
    </source>
</evidence>
<dbReference type="InterPro" id="IPR002585">
    <property type="entry name" value="Cyt-d_ubiquinol_oxidase_su_1"/>
</dbReference>
<reference evidence="13 14" key="1">
    <citation type="submission" date="2023-02" db="EMBL/GenBank/DDBJ databases">
        <title>Genome sequencing required for Actinomycetospora new species description.</title>
        <authorList>
            <person name="Saimee Y."/>
            <person name="Duangmal K."/>
        </authorList>
    </citation>
    <scope>NUCLEOTIDE SEQUENCE [LARGE SCALE GENOMIC DNA]</scope>
    <source>
        <strain evidence="13 14">DW7H6</strain>
    </source>
</reference>
<proteinExistence type="inferred from homology"/>
<feature type="transmembrane region" description="Helical" evidence="12">
    <location>
        <begin position="428"/>
        <end position="451"/>
    </location>
</feature>
<dbReference type="PANTHER" id="PTHR30365:SF15">
    <property type="entry name" value="CYTOCHROME BD UBIQUINOL OXIDASE SUBUNIT 1"/>
    <property type="match status" value="1"/>
</dbReference>
<evidence type="ECO:0000256" key="8">
    <source>
        <dbReference type="ARBA" id="ARBA00022982"/>
    </source>
</evidence>
<evidence type="ECO:0000256" key="4">
    <source>
        <dbReference type="ARBA" id="ARBA00022475"/>
    </source>
</evidence>
<keyword evidence="14" id="KW-1185">Reference proteome</keyword>
<dbReference type="Pfam" id="PF01654">
    <property type="entry name" value="Cyt_bd_oxida_I"/>
    <property type="match status" value="1"/>
</dbReference>
<dbReference type="EMBL" id="JAQZAO010000001">
    <property type="protein sequence ID" value="MDD7964308.1"/>
    <property type="molecule type" value="Genomic_DNA"/>
</dbReference>
<sequence length="483" mass="54506">MGTPTSMESGLDVVDLSRFQFATTSIFHFFFVSLTVGLAFLIAVMETFAYSRRGRAGQHDYDRMTNFFGHLFLINFAVGVVTGIVQEFQFGMNWSEYSRFVGNIFGVPLALEVLMAFFLESTFIGLWWFGRDRLRPWMRLGAIWLVAIGTQISAFWIVLANAWMHRPVGYEIVDGQAVLTDFGAVVFNSKAWLYFAHVQGSAWTVAAFFVLGICAFHLLRRRDVEVFGPALRIALVFAAIGTVFSATSGHTEAQAAVVDQPMKFAAMEAQWETSESPAPWSLFADIDEGERRNDVSVEIPYLGSLLAYNSLEGRYEGLNQINERYQQLYGPREYIPPVTWVYWSFRIMVVIGSLLLLTAFVGLFLWWRRRERLLETRWFLRVLVYLIPLPWVANFTGWITTEMGRQPFMVQGLLTVDQGVSANSVGEVLAGLIGLWAVYLALIGLDIYLLSTTARAGVSRRPAAEMQAAPAPDYAHVPYGRED</sequence>
<dbReference type="PIRSF" id="PIRSF006446">
    <property type="entry name" value="Cyt_quinol_oxidase_1"/>
    <property type="match status" value="1"/>
</dbReference>
<feature type="transmembrane region" description="Helical" evidence="12">
    <location>
        <begin position="378"/>
        <end position="399"/>
    </location>
</feature>
<evidence type="ECO:0000256" key="12">
    <source>
        <dbReference type="PIRNR" id="PIRNR006446"/>
    </source>
</evidence>
<keyword evidence="9 12" id="KW-1133">Transmembrane helix</keyword>
<feature type="transmembrane region" description="Helical" evidence="12">
    <location>
        <begin position="340"/>
        <end position="366"/>
    </location>
</feature>
<gene>
    <name evidence="13" type="ORF">PGB27_03010</name>
</gene>
<dbReference type="Proteomes" id="UP001300763">
    <property type="component" value="Unassembled WGS sequence"/>
</dbReference>
<accession>A0ABT5SRE1</accession>
<protein>
    <submittedName>
        <fullName evidence="13">Cytochrome ubiquinol oxidase subunit I</fullName>
    </submittedName>
</protein>
<feature type="transmembrane region" description="Helical" evidence="12">
    <location>
        <begin position="66"/>
        <end position="85"/>
    </location>
</feature>
<evidence type="ECO:0000256" key="6">
    <source>
        <dbReference type="ARBA" id="ARBA00022692"/>
    </source>
</evidence>
<dbReference type="PANTHER" id="PTHR30365">
    <property type="entry name" value="CYTOCHROME D UBIQUINOL OXIDASE"/>
    <property type="match status" value="1"/>
</dbReference>
<comment type="subcellular location">
    <subcellularLocation>
        <location evidence="1">Cell membrane</location>
        <topology evidence="1">Multi-pass membrane protein</topology>
    </subcellularLocation>
</comment>
<comment type="similarity">
    <text evidence="2 12">Belongs to the cytochrome ubiquinol oxidase subunit 1 family.</text>
</comment>
<organism evidence="13 14">
    <name type="scientific">Actinomycetospora lemnae</name>
    <dbReference type="NCBI Taxonomy" id="3019891"/>
    <lineage>
        <taxon>Bacteria</taxon>
        <taxon>Bacillati</taxon>
        <taxon>Actinomycetota</taxon>
        <taxon>Actinomycetes</taxon>
        <taxon>Pseudonocardiales</taxon>
        <taxon>Pseudonocardiaceae</taxon>
        <taxon>Actinomycetospora</taxon>
    </lineage>
</organism>
<evidence type="ECO:0000256" key="9">
    <source>
        <dbReference type="ARBA" id="ARBA00022989"/>
    </source>
</evidence>
<name>A0ABT5SRE1_9PSEU</name>
<keyword evidence="8 12" id="KW-0249">Electron transport</keyword>
<evidence type="ECO:0000256" key="5">
    <source>
        <dbReference type="ARBA" id="ARBA00022617"/>
    </source>
</evidence>
<evidence type="ECO:0000256" key="1">
    <source>
        <dbReference type="ARBA" id="ARBA00004651"/>
    </source>
</evidence>
<feature type="transmembrane region" description="Helical" evidence="12">
    <location>
        <begin position="105"/>
        <end position="129"/>
    </location>
</feature>
<keyword evidence="7 12" id="KW-0479">Metal-binding</keyword>
<evidence type="ECO:0000313" key="14">
    <source>
        <dbReference type="Proteomes" id="UP001300763"/>
    </source>
</evidence>
<evidence type="ECO:0000256" key="3">
    <source>
        <dbReference type="ARBA" id="ARBA00022448"/>
    </source>
</evidence>
<evidence type="ECO:0000256" key="2">
    <source>
        <dbReference type="ARBA" id="ARBA00009819"/>
    </source>
</evidence>
<dbReference type="RefSeq" id="WP_274198846.1">
    <property type="nucleotide sequence ID" value="NZ_JAQZAO010000001.1"/>
</dbReference>
<feature type="transmembrane region" description="Helical" evidence="12">
    <location>
        <begin position="141"/>
        <end position="164"/>
    </location>
</feature>
<evidence type="ECO:0000256" key="11">
    <source>
        <dbReference type="ARBA" id="ARBA00023136"/>
    </source>
</evidence>
<feature type="transmembrane region" description="Helical" evidence="12">
    <location>
        <begin position="26"/>
        <end position="45"/>
    </location>
</feature>
<evidence type="ECO:0000256" key="7">
    <source>
        <dbReference type="ARBA" id="ARBA00022723"/>
    </source>
</evidence>
<keyword evidence="11 12" id="KW-0472">Membrane</keyword>
<feature type="transmembrane region" description="Helical" evidence="12">
    <location>
        <begin position="226"/>
        <end position="246"/>
    </location>
</feature>
<feature type="transmembrane region" description="Helical" evidence="12">
    <location>
        <begin position="200"/>
        <end position="219"/>
    </location>
</feature>
<evidence type="ECO:0000313" key="13">
    <source>
        <dbReference type="EMBL" id="MDD7964308.1"/>
    </source>
</evidence>
<keyword evidence="10 12" id="KW-0408">Iron</keyword>
<keyword evidence="4 12" id="KW-1003">Cell membrane</keyword>
<keyword evidence="5 12" id="KW-0349">Heme</keyword>
<comment type="caution">
    <text evidence="13">The sequence shown here is derived from an EMBL/GenBank/DDBJ whole genome shotgun (WGS) entry which is preliminary data.</text>
</comment>
<keyword evidence="6 12" id="KW-0812">Transmembrane</keyword>
<keyword evidence="3 12" id="KW-0813">Transport</keyword>